<keyword evidence="2" id="KW-0732">Signal</keyword>
<feature type="signal peptide" evidence="2">
    <location>
        <begin position="1"/>
        <end position="27"/>
    </location>
</feature>
<feature type="chain" id="PRO_5041234543" evidence="2">
    <location>
        <begin position="28"/>
        <end position="284"/>
    </location>
</feature>
<evidence type="ECO:0000256" key="2">
    <source>
        <dbReference type="SAM" id="SignalP"/>
    </source>
</evidence>
<keyword evidence="1" id="KW-0812">Transmembrane</keyword>
<feature type="transmembrane region" description="Helical" evidence="1">
    <location>
        <begin position="147"/>
        <end position="168"/>
    </location>
</feature>
<feature type="transmembrane region" description="Helical" evidence="1">
    <location>
        <begin position="37"/>
        <end position="58"/>
    </location>
</feature>
<organism evidence="3 4">
    <name type="scientific">Centaurea solstitialis</name>
    <name type="common">yellow star-thistle</name>
    <dbReference type="NCBI Taxonomy" id="347529"/>
    <lineage>
        <taxon>Eukaryota</taxon>
        <taxon>Viridiplantae</taxon>
        <taxon>Streptophyta</taxon>
        <taxon>Embryophyta</taxon>
        <taxon>Tracheophyta</taxon>
        <taxon>Spermatophyta</taxon>
        <taxon>Magnoliopsida</taxon>
        <taxon>eudicotyledons</taxon>
        <taxon>Gunneridae</taxon>
        <taxon>Pentapetalae</taxon>
        <taxon>asterids</taxon>
        <taxon>campanulids</taxon>
        <taxon>Asterales</taxon>
        <taxon>Asteraceae</taxon>
        <taxon>Carduoideae</taxon>
        <taxon>Cardueae</taxon>
        <taxon>Centaureinae</taxon>
        <taxon>Centaurea</taxon>
    </lineage>
</organism>
<keyword evidence="1" id="KW-1133">Transmembrane helix</keyword>
<reference evidence="3" key="1">
    <citation type="submission" date="2023-03" db="EMBL/GenBank/DDBJ databases">
        <title>Chromosome-scale reference genome and RAD-based genetic map of yellow starthistle (Centaurea solstitialis) reveal putative structural variation and QTLs associated with invader traits.</title>
        <authorList>
            <person name="Reatini B."/>
            <person name="Cang F.A."/>
            <person name="Jiang Q."/>
            <person name="Mckibben M.T.W."/>
            <person name="Barker M.S."/>
            <person name="Rieseberg L.H."/>
            <person name="Dlugosch K.M."/>
        </authorList>
    </citation>
    <scope>NUCLEOTIDE SEQUENCE</scope>
    <source>
        <strain evidence="3">CAN-66</strain>
        <tissue evidence="3">Leaf</tissue>
    </source>
</reference>
<evidence type="ECO:0000256" key="1">
    <source>
        <dbReference type="SAM" id="Phobius"/>
    </source>
</evidence>
<gene>
    <name evidence="3" type="ORF">OSB04_023473</name>
</gene>
<dbReference type="PANTHER" id="PTHR33659:SF11">
    <property type="entry name" value="TRANSMEMBRANE PROTEIN"/>
    <property type="match status" value="1"/>
</dbReference>
<accession>A0AA38SXL9</accession>
<dbReference type="PANTHER" id="PTHR33659">
    <property type="entry name" value="PROTEIN, PUTATIVE-RELATED-RELATED"/>
    <property type="match status" value="1"/>
</dbReference>
<protein>
    <submittedName>
        <fullName evidence="3">Uncharacterized protein</fullName>
    </submittedName>
</protein>
<dbReference type="EMBL" id="JARYMX010000006">
    <property type="protein sequence ID" value="KAJ9543766.1"/>
    <property type="molecule type" value="Genomic_DNA"/>
</dbReference>
<feature type="transmembrane region" description="Helical" evidence="1">
    <location>
        <begin position="260"/>
        <end position="282"/>
    </location>
</feature>
<feature type="transmembrane region" description="Helical" evidence="1">
    <location>
        <begin position="117"/>
        <end position="135"/>
    </location>
</feature>
<dbReference type="Proteomes" id="UP001172457">
    <property type="component" value="Chromosome 6"/>
</dbReference>
<evidence type="ECO:0000313" key="3">
    <source>
        <dbReference type="EMBL" id="KAJ9543766.1"/>
    </source>
</evidence>
<sequence>MAQVSIVRKATVFAVAAVAISAVAVSAQDVAAPAPSPDAGAAFSVASTGIMIGTSLLLSKQCEEMESEPMDLIGYDSIPIKQMAVARKISMVAVVAVALSAAATAVSAQGPAPSPDAGAAFSVPASGIMIGTSLIKRSSEMARFNKASMIGVVAVALTAVSSVAAQGPAPSPDAGAAFALPASVSENIVPVGYHKKFKQQLRIQTWCSLPRCFVRVAIRRSREMARFNKASMIGVVAVALMAASTVAAQGPAPSPDVGAAFSVPASGVMIATSLLISFVALLKN</sequence>
<keyword evidence="4" id="KW-1185">Reference proteome</keyword>
<keyword evidence="1" id="KW-0472">Membrane</keyword>
<dbReference type="AlphaFoldDB" id="A0AA38SXL9"/>
<feature type="transmembrane region" description="Helical" evidence="1">
    <location>
        <begin position="89"/>
        <end position="111"/>
    </location>
</feature>
<feature type="transmembrane region" description="Helical" evidence="1">
    <location>
        <begin position="174"/>
        <end position="193"/>
    </location>
</feature>
<name>A0AA38SXL9_9ASTR</name>
<proteinExistence type="predicted"/>
<evidence type="ECO:0000313" key="4">
    <source>
        <dbReference type="Proteomes" id="UP001172457"/>
    </source>
</evidence>
<feature type="transmembrane region" description="Helical" evidence="1">
    <location>
        <begin position="230"/>
        <end position="248"/>
    </location>
</feature>
<comment type="caution">
    <text evidence="3">The sequence shown here is derived from an EMBL/GenBank/DDBJ whole genome shotgun (WGS) entry which is preliminary data.</text>
</comment>